<feature type="binding site" evidence="4">
    <location>
        <position position="70"/>
    </location>
    <ligand>
        <name>substrate</name>
    </ligand>
</feature>
<dbReference type="InterPro" id="IPR037171">
    <property type="entry name" value="NagB/RpiA_transferase-like"/>
</dbReference>
<organism evidence="6 7">
    <name type="scientific">Saccharopolyspora hirsuta</name>
    <dbReference type="NCBI Taxonomy" id="1837"/>
    <lineage>
        <taxon>Bacteria</taxon>
        <taxon>Bacillati</taxon>
        <taxon>Actinomycetota</taxon>
        <taxon>Actinomycetes</taxon>
        <taxon>Pseudonocardiales</taxon>
        <taxon>Pseudonocardiaceae</taxon>
        <taxon>Saccharopolyspora</taxon>
    </lineage>
</organism>
<keyword evidence="7" id="KW-1185">Reference proteome</keyword>
<feature type="binding site" evidence="4">
    <location>
        <begin position="24"/>
        <end position="28"/>
    </location>
    <ligand>
        <name>ATP</name>
        <dbReference type="ChEBI" id="CHEBI:30616"/>
    </ligand>
</feature>
<gene>
    <name evidence="6" type="ORF">F1721_03620</name>
</gene>
<comment type="caution">
    <text evidence="6">The sequence shown here is derived from an EMBL/GenBank/DDBJ whole genome shotgun (WGS) entry which is preliminary data.</text>
</comment>
<evidence type="ECO:0000256" key="2">
    <source>
        <dbReference type="ARBA" id="ARBA00022741"/>
    </source>
</evidence>
<comment type="similarity">
    <text evidence="1 5">Belongs to the 5-formyltetrahydrofolate cyclo-ligase family.</text>
</comment>
<feature type="binding site" evidence="4">
    <location>
        <begin position="153"/>
        <end position="161"/>
    </location>
    <ligand>
        <name>ATP</name>
        <dbReference type="ChEBI" id="CHEBI:30616"/>
    </ligand>
</feature>
<evidence type="ECO:0000256" key="5">
    <source>
        <dbReference type="RuleBase" id="RU361279"/>
    </source>
</evidence>
<dbReference type="NCBIfam" id="TIGR02727">
    <property type="entry name" value="MTHFS_bact"/>
    <property type="match status" value="1"/>
</dbReference>
<protein>
    <recommendedName>
        <fullName evidence="5">5-formyltetrahydrofolate cyclo-ligase</fullName>
        <ecNumber evidence="5">6.3.3.2</ecNumber>
    </recommendedName>
</protein>
<dbReference type="PIRSF" id="PIRSF006806">
    <property type="entry name" value="FTHF_cligase"/>
    <property type="match status" value="1"/>
</dbReference>
<evidence type="ECO:0000313" key="7">
    <source>
        <dbReference type="Proteomes" id="UP000323946"/>
    </source>
</evidence>
<dbReference type="InterPro" id="IPR024185">
    <property type="entry name" value="FTHF_cligase-like_sf"/>
</dbReference>
<feature type="binding site" evidence="4">
    <location>
        <position position="75"/>
    </location>
    <ligand>
        <name>substrate</name>
    </ligand>
</feature>
<dbReference type="SUPFAM" id="SSF100950">
    <property type="entry name" value="NagB/RpiA/CoA transferase-like"/>
    <property type="match status" value="1"/>
</dbReference>
<dbReference type="Pfam" id="PF01812">
    <property type="entry name" value="5-FTHF_cyc-lig"/>
    <property type="match status" value="1"/>
</dbReference>
<dbReference type="GO" id="GO:0035999">
    <property type="term" value="P:tetrahydrofolate interconversion"/>
    <property type="evidence" value="ECO:0007669"/>
    <property type="project" value="TreeGrafter"/>
</dbReference>
<evidence type="ECO:0000256" key="4">
    <source>
        <dbReference type="PIRSR" id="PIRSR006806-1"/>
    </source>
</evidence>
<dbReference type="EC" id="6.3.3.2" evidence="5"/>
<keyword evidence="2 4" id="KW-0547">Nucleotide-binding</keyword>
<reference evidence="6 7" key="1">
    <citation type="submission" date="2019-09" db="EMBL/GenBank/DDBJ databases">
        <title>Draft genome sequence of the thermophilic Saccharopolyspora hirsuta VKM Ac-666T.</title>
        <authorList>
            <person name="Lobastova T.G."/>
            <person name="Fokina V."/>
            <person name="Bragin E.Y."/>
            <person name="Shtratnikova V.Y."/>
            <person name="Starodumova I.P."/>
            <person name="Tarlachkov S.V."/>
            <person name="Donova M.V."/>
        </authorList>
    </citation>
    <scope>NUCLEOTIDE SEQUENCE [LARGE SCALE GENOMIC DNA]</scope>
    <source>
        <strain evidence="6 7">VKM Ac-666</strain>
    </source>
</reference>
<dbReference type="PANTHER" id="PTHR23407:SF1">
    <property type="entry name" value="5-FORMYLTETRAHYDROFOLATE CYCLO-LIGASE"/>
    <property type="match status" value="1"/>
</dbReference>
<dbReference type="GO" id="GO:0005524">
    <property type="term" value="F:ATP binding"/>
    <property type="evidence" value="ECO:0007669"/>
    <property type="project" value="UniProtKB-KW"/>
</dbReference>
<evidence type="ECO:0000256" key="1">
    <source>
        <dbReference type="ARBA" id="ARBA00010638"/>
    </source>
</evidence>
<dbReference type="EMBL" id="VWPH01000002">
    <property type="protein sequence ID" value="KAA5836935.1"/>
    <property type="molecule type" value="Genomic_DNA"/>
</dbReference>
<dbReference type="GO" id="GO:0046872">
    <property type="term" value="F:metal ion binding"/>
    <property type="evidence" value="ECO:0007669"/>
    <property type="project" value="UniProtKB-KW"/>
</dbReference>
<dbReference type="InterPro" id="IPR002698">
    <property type="entry name" value="FTHF_cligase"/>
</dbReference>
<evidence type="ECO:0000256" key="3">
    <source>
        <dbReference type="ARBA" id="ARBA00022840"/>
    </source>
</evidence>
<keyword evidence="5" id="KW-0479">Metal-binding</keyword>
<comment type="catalytic activity">
    <reaction evidence="5">
        <text>(6S)-5-formyl-5,6,7,8-tetrahydrofolate + ATP = (6R)-5,10-methenyltetrahydrofolate + ADP + phosphate</text>
        <dbReference type="Rhea" id="RHEA:10488"/>
        <dbReference type="ChEBI" id="CHEBI:30616"/>
        <dbReference type="ChEBI" id="CHEBI:43474"/>
        <dbReference type="ChEBI" id="CHEBI:57455"/>
        <dbReference type="ChEBI" id="CHEBI:57457"/>
        <dbReference type="ChEBI" id="CHEBI:456216"/>
        <dbReference type="EC" id="6.3.3.2"/>
    </reaction>
</comment>
<keyword evidence="5" id="KW-0460">Magnesium</keyword>
<dbReference type="GO" id="GO:0009396">
    <property type="term" value="P:folic acid-containing compound biosynthetic process"/>
    <property type="evidence" value="ECO:0007669"/>
    <property type="project" value="TreeGrafter"/>
</dbReference>
<evidence type="ECO:0000313" key="6">
    <source>
        <dbReference type="EMBL" id="KAA5836935.1"/>
    </source>
</evidence>
<dbReference type="GO" id="GO:0030272">
    <property type="term" value="F:5-formyltetrahydrofolate cyclo-ligase activity"/>
    <property type="evidence" value="ECO:0007669"/>
    <property type="project" value="UniProtKB-EC"/>
</dbReference>
<keyword evidence="6" id="KW-0436">Ligase</keyword>
<dbReference type="AlphaFoldDB" id="A0A5M7CES6"/>
<dbReference type="PANTHER" id="PTHR23407">
    <property type="entry name" value="ATPASE INHIBITOR/5-FORMYLTETRAHYDROFOLATE CYCLO-LIGASE"/>
    <property type="match status" value="1"/>
</dbReference>
<dbReference type="OrthoDB" id="3242798at2"/>
<comment type="cofactor">
    <cofactor evidence="5">
        <name>Mg(2+)</name>
        <dbReference type="ChEBI" id="CHEBI:18420"/>
    </cofactor>
</comment>
<dbReference type="Gene3D" id="3.40.50.10420">
    <property type="entry name" value="NagB/RpiA/CoA transferase-like"/>
    <property type="match status" value="1"/>
</dbReference>
<name>A0A5M7CES6_SACHI</name>
<proteinExistence type="inferred from homology"/>
<accession>A0A5M7CES6</accession>
<sequence>MAREPIGQTYSGTVSSLDESCTTKAEWRRRLLQQRRDMDETTRSAEARALQEAALAWLAEHPVRTVAAYVPVGGEPGSPDLLEALRAAGLRVLLPVVNRRQPLEWADYTGPDSLREAGFNLLEPAGQRLGAAAVGEAGALLVPALAVDRRGVRLGRGAGYYDRSLPMADPAAPLIAVVRDEEFVPELPGEPHDVRMTGVLTPQRGVVSLPV</sequence>
<dbReference type="Proteomes" id="UP000323946">
    <property type="component" value="Unassembled WGS sequence"/>
</dbReference>
<keyword evidence="3 4" id="KW-0067">ATP-binding</keyword>